<accession>A0A7I7PKV3</accession>
<evidence type="ECO:0000256" key="1">
    <source>
        <dbReference type="ARBA" id="ARBA00002096"/>
    </source>
</evidence>
<evidence type="ECO:0000313" key="16">
    <source>
        <dbReference type="Proteomes" id="UP000192374"/>
    </source>
</evidence>
<evidence type="ECO:0000256" key="2">
    <source>
        <dbReference type="ARBA" id="ARBA00004141"/>
    </source>
</evidence>
<evidence type="ECO:0000256" key="3">
    <source>
        <dbReference type="ARBA" id="ARBA00010631"/>
    </source>
</evidence>
<organism evidence="14 17">
    <name type="scientific">Mycobacterium noviomagense</name>
    <dbReference type="NCBI Taxonomy" id="459858"/>
    <lineage>
        <taxon>Bacteria</taxon>
        <taxon>Bacillati</taxon>
        <taxon>Actinomycetota</taxon>
        <taxon>Actinomycetes</taxon>
        <taxon>Mycobacteriales</taxon>
        <taxon>Mycobacteriaceae</taxon>
        <taxon>Mycobacterium</taxon>
    </lineage>
</organism>
<name>A0A7I7PKV3_9MYCO</name>
<dbReference type="OrthoDB" id="9789029at2"/>
<dbReference type="RefSeq" id="WP_083088434.1">
    <property type="nucleotide sequence ID" value="NZ_AP022583.1"/>
</dbReference>
<feature type="transmembrane region" description="Helical" evidence="12">
    <location>
        <begin position="89"/>
        <end position="106"/>
    </location>
</feature>
<evidence type="ECO:0000256" key="8">
    <source>
        <dbReference type="ARBA" id="ARBA00022692"/>
    </source>
</evidence>
<evidence type="ECO:0000256" key="11">
    <source>
        <dbReference type="ARBA" id="ARBA00048134"/>
    </source>
</evidence>
<comment type="function">
    <text evidence="1">Catalyzes the methylation of methanethiol (MeSH) to yield dimethylsulphide (DMS).</text>
</comment>
<dbReference type="AlphaFoldDB" id="A0A7I7PKV3"/>
<keyword evidence="16" id="KW-1185">Reference proteome</keyword>
<comment type="subcellular location">
    <subcellularLocation>
        <location evidence="2">Membrane</location>
        <topology evidence="2">Multi-pass membrane protein</topology>
    </subcellularLocation>
</comment>
<evidence type="ECO:0000256" key="10">
    <source>
        <dbReference type="ARBA" id="ARBA00023136"/>
    </source>
</evidence>
<evidence type="ECO:0000256" key="6">
    <source>
        <dbReference type="ARBA" id="ARBA00022679"/>
    </source>
</evidence>
<dbReference type="Proteomes" id="UP000466894">
    <property type="component" value="Chromosome"/>
</dbReference>
<evidence type="ECO:0000256" key="4">
    <source>
        <dbReference type="ARBA" id="ARBA00012149"/>
    </source>
</evidence>
<reference evidence="15 16" key="1">
    <citation type="submission" date="2017-02" db="EMBL/GenBank/DDBJ databases">
        <title>The new phylogeny of genus Mycobacterium.</title>
        <authorList>
            <person name="Tortoli E."/>
            <person name="Trovato A."/>
            <person name="Cirillo D.M."/>
        </authorList>
    </citation>
    <scope>NUCLEOTIDE SEQUENCE [LARGE SCALE GENOMIC DNA]</scope>
    <source>
        <strain evidence="15 16">DSM 45145</strain>
    </source>
</reference>
<evidence type="ECO:0000256" key="5">
    <source>
        <dbReference type="ARBA" id="ARBA00022603"/>
    </source>
</evidence>
<gene>
    <name evidence="15" type="ORF">BST37_14290</name>
    <name evidence="14" type="ORF">MNVI_44680</name>
</gene>
<feature type="transmembrane region" description="Helical" evidence="12">
    <location>
        <begin position="7"/>
        <end position="28"/>
    </location>
</feature>
<keyword evidence="10 12" id="KW-0472">Membrane</keyword>
<dbReference type="Gene3D" id="1.20.120.1630">
    <property type="match status" value="1"/>
</dbReference>
<evidence type="ECO:0000256" key="12">
    <source>
        <dbReference type="SAM" id="Phobius"/>
    </source>
</evidence>
<keyword evidence="7" id="KW-0949">S-adenosyl-L-methionine</keyword>
<dbReference type="GO" id="GO:0032259">
    <property type="term" value="P:methylation"/>
    <property type="evidence" value="ECO:0007669"/>
    <property type="project" value="UniProtKB-KW"/>
</dbReference>
<feature type="domain" description="NnrU" evidence="13">
    <location>
        <begin position="57"/>
        <end position="192"/>
    </location>
</feature>
<keyword evidence="6" id="KW-0808">Transferase</keyword>
<keyword evidence="5" id="KW-0489">Methyltransferase</keyword>
<dbReference type="Proteomes" id="UP000192374">
    <property type="component" value="Unassembled WGS sequence"/>
</dbReference>
<keyword evidence="9 12" id="KW-1133">Transmembrane helix</keyword>
<evidence type="ECO:0000256" key="7">
    <source>
        <dbReference type="ARBA" id="ARBA00022691"/>
    </source>
</evidence>
<dbReference type="Pfam" id="PF07298">
    <property type="entry name" value="NnrU"/>
    <property type="match status" value="1"/>
</dbReference>
<keyword evidence="8 12" id="KW-0812">Transmembrane</keyword>
<dbReference type="GO" id="GO:0016020">
    <property type="term" value="C:membrane"/>
    <property type="evidence" value="ECO:0007669"/>
    <property type="project" value="UniProtKB-SubCell"/>
</dbReference>
<dbReference type="EC" id="2.1.1.334" evidence="4"/>
<dbReference type="InterPro" id="IPR009915">
    <property type="entry name" value="NnrU_dom"/>
</dbReference>
<reference evidence="14" key="3">
    <citation type="submission" date="2020-02" db="EMBL/GenBank/DDBJ databases">
        <authorList>
            <person name="Matsumoto Y."/>
            <person name="Motooka D."/>
            <person name="Nakamura S."/>
        </authorList>
    </citation>
    <scope>NUCLEOTIDE SEQUENCE</scope>
    <source>
        <strain evidence="14">JCM 16367</strain>
    </source>
</reference>
<evidence type="ECO:0000313" key="14">
    <source>
        <dbReference type="EMBL" id="BBY09150.1"/>
    </source>
</evidence>
<dbReference type="InterPro" id="IPR033580">
    <property type="entry name" value="Nurim-like"/>
</dbReference>
<comment type="similarity">
    <text evidence="3">Belongs to the nurim family.</text>
</comment>
<feature type="transmembrane region" description="Helical" evidence="12">
    <location>
        <begin position="48"/>
        <end position="68"/>
    </location>
</feature>
<dbReference type="NCBIfam" id="NF045656">
    <property type="entry name" value="MeththiolMtaseMddA"/>
    <property type="match status" value="1"/>
</dbReference>
<feature type="transmembrane region" description="Helical" evidence="12">
    <location>
        <begin position="126"/>
        <end position="151"/>
    </location>
</feature>
<protein>
    <recommendedName>
        <fullName evidence="4">methanethiol S-methyltransferase</fullName>
        <ecNumber evidence="4">2.1.1.334</ecNumber>
    </recommendedName>
</protein>
<sequence>MTKINRISAVCYGAASYLIFVVSFLYAIGFVGDIVVPRTVDRAIAAPTGQAVVVNLLLLGLFAVQHSVMARPAFKRWWTRIVPQPLERSTYVLLSSLVLFLLYWQWRTMPTEIWHVTSQAGRLAVWVLFWIGWAIVLASTFMISHVDLFGLRQVYSFWRGKPLSDIQFRAPLLYRVVRHPLMLGFIIAFWAAPTMTAGHLLFAVATTGYILIAVQLEERDLVAALGPQYRDYRTQVPMLLPVPRRHSTSAGSGMSTQMQ</sequence>
<evidence type="ECO:0000259" key="13">
    <source>
        <dbReference type="Pfam" id="PF07298"/>
    </source>
</evidence>
<proteinExistence type="inferred from homology"/>
<evidence type="ECO:0000256" key="9">
    <source>
        <dbReference type="ARBA" id="ARBA00022989"/>
    </source>
</evidence>
<dbReference type="KEGG" id="mnv:MNVI_44680"/>
<evidence type="ECO:0000313" key="17">
    <source>
        <dbReference type="Proteomes" id="UP000466894"/>
    </source>
</evidence>
<comment type="catalytic activity">
    <reaction evidence="11">
        <text>methanethiol + S-adenosyl-L-methionine = dimethyl sulfide + S-adenosyl-L-homocysteine + H(+)</text>
        <dbReference type="Rhea" id="RHEA:50428"/>
        <dbReference type="ChEBI" id="CHEBI:15378"/>
        <dbReference type="ChEBI" id="CHEBI:16007"/>
        <dbReference type="ChEBI" id="CHEBI:17437"/>
        <dbReference type="ChEBI" id="CHEBI:57856"/>
        <dbReference type="ChEBI" id="CHEBI:59789"/>
        <dbReference type="EC" id="2.1.1.334"/>
    </reaction>
</comment>
<dbReference type="PANTHER" id="PTHR31040">
    <property type="entry name" value="NURIM"/>
    <property type="match status" value="1"/>
</dbReference>
<evidence type="ECO:0000313" key="15">
    <source>
        <dbReference type="EMBL" id="ORB13200.1"/>
    </source>
</evidence>
<reference evidence="14 17" key="2">
    <citation type="journal article" date="2019" name="Emerg. Microbes Infect.">
        <title>Comprehensive subspecies identification of 175 nontuberculous mycobacteria species based on 7547 genomic profiles.</title>
        <authorList>
            <person name="Matsumoto Y."/>
            <person name="Kinjo T."/>
            <person name="Motooka D."/>
            <person name="Nabeya D."/>
            <person name="Jung N."/>
            <person name="Uechi K."/>
            <person name="Horii T."/>
            <person name="Iida T."/>
            <person name="Fujita J."/>
            <person name="Nakamura S."/>
        </authorList>
    </citation>
    <scope>NUCLEOTIDE SEQUENCE [LARGE SCALE GENOMIC DNA]</scope>
    <source>
        <strain evidence="14 17">JCM 16367</strain>
    </source>
</reference>
<dbReference type="InterPro" id="IPR054700">
    <property type="entry name" value="MddA"/>
</dbReference>
<dbReference type="EMBL" id="MVIC01000026">
    <property type="protein sequence ID" value="ORB13200.1"/>
    <property type="molecule type" value="Genomic_DNA"/>
</dbReference>
<dbReference type="PANTHER" id="PTHR31040:SF1">
    <property type="entry name" value="NURIM"/>
    <property type="match status" value="1"/>
</dbReference>
<dbReference type="GO" id="GO:0008168">
    <property type="term" value="F:methyltransferase activity"/>
    <property type="evidence" value="ECO:0007669"/>
    <property type="project" value="UniProtKB-KW"/>
</dbReference>
<dbReference type="EMBL" id="AP022583">
    <property type="protein sequence ID" value="BBY09150.1"/>
    <property type="molecule type" value="Genomic_DNA"/>
</dbReference>